<sequence>MPLSVFKKLGIGEVRPTTITLQLADRSLAYPKGKIEDILVKVDKFIYPADFLVLDYEADKDVPIILGRPFLATGRTLIDAPKGEDISEEDLIEVIKAFEQLDFKDRPTQVPSIIKAPDLELKLLPNHLKYAYLMEEEKLPLITSSNLSCEQEVKLIELLTNHKKAIGWTIADIKEISPSLCQHKIILEDNRVGKVQPQRRLNPIMKEVVKKEILNWLEAAFETIKAALVSAPIVIALDWAMPFKVMCDASDWLVGAVLGQRRNKIFHPIYYASKTLIEAQINYTTTKKELLAVVFAFDRFRSYLIGTKVIVHTDHSAIKYLFNKTDAKPQLIRWVLLLQEFDLEIIDRKGVDNQVVDHLSRIENHVSSGGDHEIKKVFPDEQILAIQHHFENNVPWYADIAHYLASGIKTYHMRGQQFKKFIHDWH</sequence>
<accession>A0ACB9FGN2</accession>
<name>A0ACB9FGN2_ARCLA</name>
<protein>
    <submittedName>
        <fullName evidence="1">Uncharacterized protein</fullName>
    </submittedName>
</protein>
<evidence type="ECO:0000313" key="1">
    <source>
        <dbReference type="EMBL" id="KAI3770429.1"/>
    </source>
</evidence>
<reference evidence="2" key="1">
    <citation type="journal article" date="2022" name="Mol. Ecol. Resour.">
        <title>The genomes of chicory, endive, great burdock and yacon provide insights into Asteraceae palaeo-polyploidization history and plant inulin production.</title>
        <authorList>
            <person name="Fan W."/>
            <person name="Wang S."/>
            <person name="Wang H."/>
            <person name="Wang A."/>
            <person name="Jiang F."/>
            <person name="Liu H."/>
            <person name="Zhao H."/>
            <person name="Xu D."/>
            <person name="Zhang Y."/>
        </authorList>
    </citation>
    <scope>NUCLEOTIDE SEQUENCE [LARGE SCALE GENOMIC DNA]</scope>
    <source>
        <strain evidence="2">cv. Niubang</strain>
    </source>
</reference>
<keyword evidence="2" id="KW-1185">Reference proteome</keyword>
<comment type="caution">
    <text evidence="1">The sequence shown here is derived from an EMBL/GenBank/DDBJ whole genome shotgun (WGS) entry which is preliminary data.</text>
</comment>
<dbReference type="EMBL" id="CM042047">
    <property type="protein sequence ID" value="KAI3770429.1"/>
    <property type="molecule type" value="Genomic_DNA"/>
</dbReference>
<evidence type="ECO:0000313" key="2">
    <source>
        <dbReference type="Proteomes" id="UP001055879"/>
    </source>
</evidence>
<proteinExistence type="predicted"/>
<reference evidence="1 2" key="2">
    <citation type="journal article" date="2022" name="Mol. Ecol. Resour.">
        <title>The genomes of chicory, endive, great burdock and yacon provide insights into Asteraceae paleo-polyploidization history and plant inulin production.</title>
        <authorList>
            <person name="Fan W."/>
            <person name="Wang S."/>
            <person name="Wang H."/>
            <person name="Wang A."/>
            <person name="Jiang F."/>
            <person name="Liu H."/>
            <person name="Zhao H."/>
            <person name="Xu D."/>
            <person name="Zhang Y."/>
        </authorList>
    </citation>
    <scope>NUCLEOTIDE SEQUENCE [LARGE SCALE GENOMIC DNA]</scope>
    <source>
        <strain evidence="2">cv. Niubang</strain>
    </source>
</reference>
<dbReference type="Proteomes" id="UP001055879">
    <property type="component" value="Linkage Group LG01"/>
</dbReference>
<organism evidence="1 2">
    <name type="scientific">Arctium lappa</name>
    <name type="common">Greater burdock</name>
    <name type="synonym">Lappa major</name>
    <dbReference type="NCBI Taxonomy" id="4217"/>
    <lineage>
        <taxon>Eukaryota</taxon>
        <taxon>Viridiplantae</taxon>
        <taxon>Streptophyta</taxon>
        <taxon>Embryophyta</taxon>
        <taxon>Tracheophyta</taxon>
        <taxon>Spermatophyta</taxon>
        <taxon>Magnoliopsida</taxon>
        <taxon>eudicotyledons</taxon>
        <taxon>Gunneridae</taxon>
        <taxon>Pentapetalae</taxon>
        <taxon>asterids</taxon>
        <taxon>campanulids</taxon>
        <taxon>Asterales</taxon>
        <taxon>Asteraceae</taxon>
        <taxon>Carduoideae</taxon>
        <taxon>Cardueae</taxon>
        <taxon>Arctiinae</taxon>
        <taxon>Arctium</taxon>
    </lineage>
</organism>
<gene>
    <name evidence="1" type="ORF">L6452_01562</name>
</gene>